<dbReference type="PROSITE" id="PS51722">
    <property type="entry name" value="G_TR_2"/>
    <property type="match status" value="1"/>
</dbReference>
<dbReference type="SUPFAM" id="SSF54980">
    <property type="entry name" value="EF-G C-terminal domain-like"/>
    <property type="match status" value="1"/>
</dbReference>
<dbReference type="SUPFAM" id="SSF52540">
    <property type="entry name" value="P-loop containing nucleoside triphosphate hydrolases"/>
    <property type="match status" value="1"/>
</dbReference>
<dbReference type="Gene3D" id="3.40.50.300">
    <property type="entry name" value="P-loop containing nucleotide triphosphate hydrolases"/>
    <property type="match status" value="1"/>
</dbReference>
<dbReference type="NCBIfam" id="TIGR00231">
    <property type="entry name" value="small_GTP"/>
    <property type="match status" value="1"/>
</dbReference>
<dbReference type="GO" id="GO:0005525">
    <property type="term" value="F:GTP binding"/>
    <property type="evidence" value="ECO:0007669"/>
    <property type="project" value="UniProtKB-KW"/>
</dbReference>
<dbReference type="SUPFAM" id="SSF54211">
    <property type="entry name" value="Ribosomal protein S5 domain 2-like"/>
    <property type="match status" value="1"/>
</dbReference>
<dbReference type="AlphaFoldDB" id="A0A9P0HV03"/>
<dbReference type="Pfam" id="PF25118">
    <property type="entry name" value="EFL1"/>
    <property type="match status" value="1"/>
</dbReference>
<reference evidence="4" key="1">
    <citation type="submission" date="2022-01" db="EMBL/GenBank/DDBJ databases">
        <authorList>
            <person name="King R."/>
        </authorList>
    </citation>
    <scope>NUCLEOTIDE SEQUENCE</scope>
</reference>
<dbReference type="InterPro" id="IPR020568">
    <property type="entry name" value="Ribosomal_Su5_D2-typ_SF"/>
</dbReference>
<keyword evidence="5" id="KW-1185">Reference proteome</keyword>
<dbReference type="GO" id="GO:1990904">
    <property type="term" value="C:ribonucleoprotein complex"/>
    <property type="evidence" value="ECO:0007669"/>
    <property type="project" value="TreeGrafter"/>
</dbReference>
<evidence type="ECO:0000256" key="2">
    <source>
        <dbReference type="ARBA" id="ARBA00023134"/>
    </source>
</evidence>
<feature type="domain" description="Tr-type G" evidence="3">
    <location>
        <begin position="17"/>
        <end position="313"/>
    </location>
</feature>
<gene>
    <name evidence="4" type="ORF">NEZAVI_LOCUS15500</name>
</gene>
<dbReference type="GO" id="GO:0005829">
    <property type="term" value="C:cytosol"/>
    <property type="evidence" value="ECO:0007669"/>
    <property type="project" value="TreeGrafter"/>
</dbReference>
<dbReference type="InterPro" id="IPR009000">
    <property type="entry name" value="Transl_B-barrel_sf"/>
</dbReference>
<sequence>MRLISQEKLSELQKNPKNIRNICIVAHVDHGKTTLADSLIASNGVISPRMAGKLRYMDSRKDEQERGITMKSSSISLYHTLGGSEYLINLIDSPGHVDFSSEVSTAVRLCDGAILVIDVVEGVCPQTQVALRQTWIENIKPVLVLNKIDRLILEMKLTPLDAFIHLTQILEQVNAVMGELFATEVLGRTEKESSQTPNQTHTTYDWDSGLDDADDSNIYFSPELDNVVFASAIDGWGFRLDNFVNLYATKFDLDEQHLKKCLWGDFYFNSKTKKILPGAQEKAKKPIFVQFVLDNIWALYDTICVRKDKEKLSKIIETVGVKITTRDMRHNDPKVQLQAVSSQWLPLANSVLEMVCQILPPSNQLPEEKVEKLMCSTKESLQHYPLETQSLKKAFLNCSSTENDPLIVYISKMFPMERKSLPQNRPQALTPEEMAKRREQAKLRHAAKLAGTVLEDEADKAPTPEPEPELSEDVFIAFARVYSGCLKQGSSVYVLGPKHDPAEALRMIKKGEEIEENIPVKDWKPGHHATKIKISELYLMMGRELEIVNEAPAGNVIGIGGLDDYVLKSATLSSEIFCPSFSEITLMAVPILRVAVEPVKPSDLPQLIKGLKLLNQADACVQVLVQETGEHVLITAGEVHLERCLDDLRTRFAKIEINSSEPIIPFRETVVPPPVLDMVNEAIQEQYISKKETTESSNVDSEGLVTMTTPGKQAEIKILCASLPASVTDILDKNVDLIKIVDKFISSLEKINKIEDGLDKLNLKDENITNIPLQLSEKTLREISIFKEKLAHAFSEAGPPWSEDNFVEKIWSFGPRRCGPNILFNTIQGYHHNFWEQATAEVSNSMLHEYNSSFINGFQMATLAGPLCEEPMMGVAFIIKDWTIESTASGAYGPFSGQIMSAVKEGCRKGFQAQPQRLMAAMYKCNIQVNAEVLVPLASAHGEPYVLYVTLERLLESRNGLALRFEVVGVGDAE</sequence>
<evidence type="ECO:0000259" key="3">
    <source>
        <dbReference type="PROSITE" id="PS51722"/>
    </source>
</evidence>
<dbReference type="CDD" id="cd16268">
    <property type="entry name" value="EF2_II"/>
    <property type="match status" value="1"/>
</dbReference>
<dbReference type="CDD" id="cd16261">
    <property type="entry name" value="EF2_snRNP_III"/>
    <property type="match status" value="1"/>
</dbReference>
<protein>
    <recommendedName>
        <fullName evidence="3">Tr-type G domain-containing protein</fullName>
    </recommendedName>
</protein>
<dbReference type="InterPro" id="IPR004161">
    <property type="entry name" value="EFTu-like_2"/>
</dbReference>
<dbReference type="InterPro" id="IPR000795">
    <property type="entry name" value="T_Tr_GTP-bd_dom"/>
</dbReference>
<dbReference type="Gene3D" id="2.40.30.10">
    <property type="entry name" value="Translation factors"/>
    <property type="match status" value="1"/>
</dbReference>
<dbReference type="CDD" id="cd01885">
    <property type="entry name" value="EF2"/>
    <property type="match status" value="1"/>
</dbReference>
<dbReference type="PANTHER" id="PTHR42908">
    <property type="entry name" value="TRANSLATION ELONGATION FACTOR-RELATED"/>
    <property type="match status" value="1"/>
</dbReference>
<dbReference type="FunFam" id="3.90.1430.10:FF:000002">
    <property type="entry name" value="Elongation factor like GTPase 1"/>
    <property type="match status" value="1"/>
</dbReference>
<dbReference type="InterPro" id="IPR027417">
    <property type="entry name" value="P-loop_NTPase"/>
</dbReference>
<dbReference type="Pfam" id="PF14492">
    <property type="entry name" value="EFG_III"/>
    <property type="match status" value="1"/>
</dbReference>
<organism evidence="4 5">
    <name type="scientific">Nezara viridula</name>
    <name type="common">Southern green stink bug</name>
    <name type="synonym">Cimex viridulus</name>
    <dbReference type="NCBI Taxonomy" id="85310"/>
    <lineage>
        <taxon>Eukaryota</taxon>
        <taxon>Metazoa</taxon>
        <taxon>Ecdysozoa</taxon>
        <taxon>Arthropoda</taxon>
        <taxon>Hexapoda</taxon>
        <taxon>Insecta</taxon>
        <taxon>Pterygota</taxon>
        <taxon>Neoptera</taxon>
        <taxon>Paraneoptera</taxon>
        <taxon>Hemiptera</taxon>
        <taxon>Heteroptera</taxon>
        <taxon>Panheteroptera</taxon>
        <taxon>Pentatomomorpha</taxon>
        <taxon>Pentatomoidea</taxon>
        <taxon>Pentatomidae</taxon>
        <taxon>Pentatominae</taxon>
        <taxon>Nezara</taxon>
    </lineage>
</organism>
<dbReference type="Gene3D" id="3.30.230.10">
    <property type="match status" value="1"/>
</dbReference>
<dbReference type="SUPFAM" id="SSF50447">
    <property type="entry name" value="Translation proteins"/>
    <property type="match status" value="1"/>
</dbReference>
<dbReference type="CDD" id="cd01681">
    <property type="entry name" value="aeEF2_snRNP_like_IV"/>
    <property type="match status" value="1"/>
</dbReference>
<dbReference type="InterPro" id="IPR005225">
    <property type="entry name" value="Small_GTP-bd"/>
</dbReference>
<dbReference type="Gene3D" id="3.30.70.870">
    <property type="entry name" value="Elongation Factor G (Translational Gtpase), domain 3"/>
    <property type="match status" value="1"/>
</dbReference>
<keyword evidence="1" id="KW-0547">Nucleotide-binding</keyword>
<dbReference type="FunFam" id="3.30.70.870:FF:000002">
    <property type="entry name" value="Translation elongation factor 2"/>
    <property type="match status" value="1"/>
</dbReference>
<evidence type="ECO:0000313" key="5">
    <source>
        <dbReference type="Proteomes" id="UP001152798"/>
    </source>
</evidence>
<dbReference type="InterPro" id="IPR035647">
    <property type="entry name" value="EFG_III/V"/>
</dbReference>
<accession>A0A9P0HV03</accession>
<proteinExistence type="predicted"/>
<dbReference type="InterPro" id="IPR056752">
    <property type="entry name" value="EFL1"/>
</dbReference>
<dbReference type="Pfam" id="PF00009">
    <property type="entry name" value="GTP_EFTU"/>
    <property type="match status" value="1"/>
</dbReference>
<dbReference type="InterPro" id="IPR041095">
    <property type="entry name" value="EFG_II"/>
</dbReference>
<dbReference type="GO" id="GO:0042256">
    <property type="term" value="P:cytosolic ribosome assembly"/>
    <property type="evidence" value="ECO:0007669"/>
    <property type="project" value="TreeGrafter"/>
</dbReference>
<keyword evidence="2" id="KW-0342">GTP-binding</keyword>
<dbReference type="PANTHER" id="PTHR42908:SF3">
    <property type="entry name" value="ELONGATION FACTOR-LIKE GTPASE 1"/>
    <property type="match status" value="1"/>
</dbReference>
<evidence type="ECO:0000313" key="4">
    <source>
        <dbReference type="EMBL" id="CAH1407872.1"/>
    </source>
</evidence>
<dbReference type="EMBL" id="OV725083">
    <property type="protein sequence ID" value="CAH1407872.1"/>
    <property type="molecule type" value="Genomic_DNA"/>
</dbReference>
<dbReference type="Pfam" id="PF03144">
    <property type="entry name" value="GTP_EFTU_D2"/>
    <property type="match status" value="1"/>
</dbReference>
<dbReference type="GO" id="GO:0003924">
    <property type="term" value="F:GTPase activity"/>
    <property type="evidence" value="ECO:0007669"/>
    <property type="project" value="InterPro"/>
</dbReference>
<name>A0A9P0HV03_NEZVI</name>
<dbReference type="InterPro" id="IPR014721">
    <property type="entry name" value="Ribsml_uS5_D2-typ_fold_subgr"/>
</dbReference>
<dbReference type="GO" id="GO:0043022">
    <property type="term" value="F:ribosome binding"/>
    <property type="evidence" value="ECO:0007669"/>
    <property type="project" value="TreeGrafter"/>
</dbReference>
<dbReference type="FunFam" id="3.40.50.300:FF:000732">
    <property type="entry name" value="Elongation factor like GTPase 1"/>
    <property type="match status" value="1"/>
</dbReference>
<dbReference type="OrthoDB" id="364892at2759"/>
<dbReference type="PRINTS" id="PR00315">
    <property type="entry name" value="ELONGATNFCT"/>
</dbReference>
<evidence type="ECO:0000256" key="1">
    <source>
        <dbReference type="ARBA" id="ARBA00022741"/>
    </source>
</evidence>
<dbReference type="Proteomes" id="UP001152798">
    <property type="component" value="Chromosome 7"/>
</dbReference>